<dbReference type="InterPro" id="IPR028098">
    <property type="entry name" value="Glyco_trans_4-like_N"/>
</dbReference>
<dbReference type="CDD" id="cd03808">
    <property type="entry name" value="GT4_CapM-like"/>
    <property type="match status" value="1"/>
</dbReference>
<keyword evidence="2" id="KW-0808">Transferase</keyword>
<reference evidence="2" key="1">
    <citation type="submission" date="2018-06" db="EMBL/GenBank/DDBJ databases">
        <authorList>
            <person name="Zhirakovskaya E."/>
        </authorList>
    </citation>
    <scope>NUCLEOTIDE SEQUENCE</scope>
</reference>
<proteinExistence type="predicted"/>
<dbReference type="EC" id="2.4.1.-" evidence="2"/>
<dbReference type="GO" id="GO:0016757">
    <property type="term" value="F:glycosyltransferase activity"/>
    <property type="evidence" value="ECO:0007669"/>
    <property type="project" value="UniProtKB-KW"/>
</dbReference>
<sequence>MAAGKLKIIYFVTEDWYFLSHRAPIARAAQKKGFEVTVATALTRRGPDIMKENFTVSPLRLARSGKNPFSELLSLIEMVRLYGAQKPDIAHHVALKPVVYGAIAAMIARTPLTVNALAGLGHVFVAKGMKAHLVRLLVKWAMRFALKRKRSRTIFQNPEDMKLFIDSGLVNESQAVLIKGSGVDVSLFSPPEKEPAGPPVVALISRMLKTKGVFDFVQAAKILKERNTGVRMVLVGSPDGHNPASIPEETLRQWNEDGAIEYWGQRDDIHEVLKNVSVVVLPSFYGEGVPKSLIEAASSARPIVAYDIAGCREIVHDGVNGILTPLRDTKKLALAIEKLAGDAELANTMGAAGREIAISEFAQEHVIESTLNLYKAGLGIEQAGDR</sequence>
<feature type="domain" description="Glycosyltransferase subfamily 4-like N-terminal" evidence="1">
    <location>
        <begin position="7"/>
        <end position="145"/>
    </location>
</feature>
<evidence type="ECO:0000313" key="2">
    <source>
        <dbReference type="EMBL" id="VAX23748.1"/>
    </source>
</evidence>
<dbReference type="Pfam" id="PF13692">
    <property type="entry name" value="Glyco_trans_1_4"/>
    <property type="match status" value="1"/>
</dbReference>
<protein>
    <submittedName>
        <fullName evidence="2">Lipid carrier: UDP-N-acetylgalactosaminyltransferase / Alpha-1,3-N-acetylgalactosamine transferase PglA Putative glycosyltransferase</fullName>
        <ecNumber evidence="2">2.4.1.-</ecNumber>
    </submittedName>
</protein>
<dbReference type="PANTHER" id="PTHR12526:SF638">
    <property type="entry name" value="SPORE COAT PROTEIN SA"/>
    <property type="match status" value="1"/>
</dbReference>
<dbReference type="Pfam" id="PF13477">
    <property type="entry name" value="Glyco_trans_4_2"/>
    <property type="match status" value="1"/>
</dbReference>
<dbReference type="SUPFAM" id="SSF53756">
    <property type="entry name" value="UDP-Glycosyltransferase/glycogen phosphorylase"/>
    <property type="match status" value="1"/>
</dbReference>
<name>A0A3B1CIF1_9ZZZZ</name>
<dbReference type="AlphaFoldDB" id="A0A3B1CIF1"/>
<keyword evidence="2" id="KW-0328">Glycosyltransferase</keyword>
<gene>
    <name evidence="2" type="ORF">MNBD_NITROSPINAE02-1791</name>
</gene>
<organism evidence="2">
    <name type="scientific">hydrothermal vent metagenome</name>
    <dbReference type="NCBI Taxonomy" id="652676"/>
    <lineage>
        <taxon>unclassified sequences</taxon>
        <taxon>metagenomes</taxon>
        <taxon>ecological metagenomes</taxon>
    </lineage>
</organism>
<dbReference type="EMBL" id="UOGE01000089">
    <property type="protein sequence ID" value="VAX23748.1"/>
    <property type="molecule type" value="Genomic_DNA"/>
</dbReference>
<dbReference type="Gene3D" id="3.40.50.2000">
    <property type="entry name" value="Glycogen Phosphorylase B"/>
    <property type="match status" value="2"/>
</dbReference>
<dbReference type="PANTHER" id="PTHR12526">
    <property type="entry name" value="GLYCOSYLTRANSFERASE"/>
    <property type="match status" value="1"/>
</dbReference>
<evidence type="ECO:0000259" key="1">
    <source>
        <dbReference type="Pfam" id="PF13477"/>
    </source>
</evidence>
<accession>A0A3B1CIF1</accession>